<dbReference type="InterPro" id="IPR019657">
    <property type="entry name" value="ComFB"/>
</dbReference>
<dbReference type="Pfam" id="PF10719">
    <property type="entry name" value="ComFB"/>
    <property type="match status" value="1"/>
</dbReference>
<evidence type="ECO:0000313" key="2">
    <source>
        <dbReference type="Proteomes" id="UP001322664"/>
    </source>
</evidence>
<protein>
    <submittedName>
        <fullName evidence="1">Late competence development ComFB family protein</fullName>
    </submittedName>
</protein>
<evidence type="ECO:0000313" key="1">
    <source>
        <dbReference type="EMBL" id="WPK13522.1"/>
    </source>
</evidence>
<sequence length="94" mass="10566">MTPPFLMNVTEEIVRGLVRFLLYGVEYQTFCHCEQCEMNIIAEALNSLPPKYVASDAARQEAFKVLNTPQNIEAINKEIIHAIYKVGQGLGHGE</sequence>
<dbReference type="Proteomes" id="UP001322664">
    <property type="component" value="Chromosome"/>
</dbReference>
<gene>
    <name evidence="1" type="ORF">R6U77_07540</name>
</gene>
<accession>A0ABZ0S1M6</accession>
<dbReference type="EMBL" id="CP137624">
    <property type="protein sequence ID" value="WPK13522.1"/>
    <property type="molecule type" value="Genomic_DNA"/>
</dbReference>
<reference evidence="1 2" key="1">
    <citation type="submission" date="2023-09" db="EMBL/GenBank/DDBJ databases">
        <authorList>
            <person name="Page C.A."/>
            <person name="Perez-Diaz I.M."/>
        </authorList>
    </citation>
    <scope>NUCLEOTIDE SEQUENCE [LARGE SCALE GENOMIC DNA]</scope>
    <source>
        <strain evidence="1 2">Ll15</strain>
    </source>
</reference>
<name>A0ABZ0S1M6_9BACI</name>
<keyword evidence="2" id="KW-1185">Reference proteome</keyword>
<proteinExistence type="predicted"/>
<organism evidence="1 2">
    <name type="scientific">Lysinibacillus louembei</name>
    <dbReference type="NCBI Taxonomy" id="1470088"/>
    <lineage>
        <taxon>Bacteria</taxon>
        <taxon>Bacillati</taxon>
        <taxon>Bacillota</taxon>
        <taxon>Bacilli</taxon>
        <taxon>Bacillales</taxon>
        <taxon>Bacillaceae</taxon>
        <taxon>Lysinibacillus</taxon>
    </lineage>
</organism>